<dbReference type="Gene3D" id="6.10.140.1610">
    <property type="match status" value="1"/>
</dbReference>
<protein>
    <recommendedName>
        <fullName evidence="8">Thyroid hormone responsive</fullName>
    </recommendedName>
</protein>
<evidence type="ECO:0000313" key="6">
    <source>
        <dbReference type="Ensembl" id="ENSTMTP00000025186.1"/>
    </source>
</evidence>
<organism evidence="6 7">
    <name type="scientific">Terrapene triunguis</name>
    <name type="common">Three-toed box turtle</name>
    <dbReference type="NCBI Taxonomy" id="2587831"/>
    <lineage>
        <taxon>Eukaryota</taxon>
        <taxon>Metazoa</taxon>
        <taxon>Chordata</taxon>
        <taxon>Craniata</taxon>
        <taxon>Vertebrata</taxon>
        <taxon>Euteleostomi</taxon>
        <taxon>Archelosauria</taxon>
        <taxon>Testudinata</taxon>
        <taxon>Testudines</taxon>
        <taxon>Cryptodira</taxon>
        <taxon>Durocryptodira</taxon>
        <taxon>Testudinoidea</taxon>
        <taxon>Emydidae</taxon>
        <taxon>Terrapene</taxon>
    </lineage>
</organism>
<dbReference type="AlphaFoldDB" id="A0A674JTN9"/>
<dbReference type="GO" id="GO:0005634">
    <property type="term" value="C:nucleus"/>
    <property type="evidence" value="ECO:0007669"/>
    <property type="project" value="UniProtKB-SubCell"/>
</dbReference>
<keyword evidence="4" id="KW-0963">Cytoplasm</keyword>
<name>A0A674JTN9_9SAUR</name>
<dbReference type="Pfam" id="PF07084">
    <property type="entry name" value="Spot_14"/>
    <property type="match status" value="1"/>
</dbReference>
<dbReference type="Ensembl" id="ENSTMTT00000026081.1">
    <property type="protein sequence ID" value="ENSTMTP00000025186.1"/>
    <property type="gene ID" value="ENSTMTG00000018344.1"/>
</dbReference>
<keyword evidence="7" id="KW-1185">Reference proteome</keyword>
<dbReference type="Proteomes" id="UP000472274">
    <property type="component" value="Unplaced"/>
</dbReference>
<dbReference type="InterPro" id="IPR009786">
    <property type="entry name" value="Spot_14"/>
</dbReference>
<dbReference type="InParanoid" id="A0A674JTN9"/>
<dbReference type="GeneTree" id="ENSGT00500000044890"/>
<dbReference type="PANTHER" id="PTHR14315:SF18">
    <property type="entry name" value="THYROID HORMONE-INDUCIBLE HEPATIC PROTEIN"/>
    <property type="match status" value="1"/>
</dbReference>
<evidence type="ECO:0008006" key="8">
    <source>
        <dbReference type="Google" id="ProtNLM"/>
    </source>
</evidence>
<reference evidence="6" key="2">
    <citation type="submission" date="2025-09" db="UniProtKB">
        <authorList>
            <consortium name="Ensembl"/>
        </authorList>
    </citation>
    <scope>IDENTIFICATION</scope>
</reference>
<evidence type="ECO:0000313" key="7">
    <source>
        <dbReference type="Proteomes" id="UP000472274"/>
    </source>
</evidence>
<accession>A0A674JTN9</accession>
<proteinExistence type="inferred from homology"/>
<sequence>MEEYFSAIRKMEHAVMFPSLLRGVYMEQQDDASTGDFGNRDLYEYYMQLKSIKLAVEGRLAPLNESKHQITSREEVQENGEEADLEGLLYHHFTGLYRVLTHLTRKANALTRKYNEIIGQINQSEITDYQSSLTDNYVIST</sequence>
<dbReference type="InterPro" id="IPR053719">
    <property type="entry name" value="Lipogen_MT_Stabilize_sf"/>
</dbReference>
<dbReference type="GO" id="GO:0046890">
    <property type="term" value="P:regulation of lipid biosynthetic process"/>
    <property type="evidence" value="ECO:0007669"/>
    <property type="project" value="TreeGrafter"/>
</dbReference>
<evidence type="ECO:0000256" key="2">
    <source>
        <dbReference type="ARBA" id="ARBA00004496"/>
    </source>
</evidence>
<comment type="subcellular location">
    <subcellularLocation>
        <location evidence="2">Cytoplasm</location>
    </subcellularLocation>
    <subcellularLocation>
        <location evidence="1">Nucleus</location>
    </subcellularLocation>
</comment>
<evidence type="ECO:0000256" key="1">
    <source>
        <dbReference type="ARBA" id="ARBA00004123"/>
    </source>
</evidence>
<comment type="similarity">
    <text evidence="3">Belongs to the SPOT14 family.</text>
</comment>
<dbReference type="PANTHER" id="PTHR14315">
    <property type="entry name" value="SPOT14 FAMILY MEMBER"/>
    <property type="match status" value="1"/>
</dbReference>
<reference evidence="6" key="1">
    <citation type="submission" date="2025-08" db="UniProtKB">
        <authorList>
            <consortium name="Ensembl"/>
        </authorList>
    </citation>
    <scope>IDENTIFICATION</scope>
</reference>
<evidence type="ECO:0000256" key="5">
    <source>
        <dbReference type="ARBA" id="ARBA00023242"/>
    </source>
</evidence>
<dbReference type="GO" id="GO:0005829">
    <property type="term" value="C:cytosol"/>
    <property type="evidence" value="ECO:0007669"/>
    <property type="project" value="TreeGrafter"/>
</dbReference>
<evidence type="ECO:0000256" key="4">
    <source>
        <dbReference type="ARBA" id="ARBA00022490"/>
    </source>
</evidence>
<evidence type="ECO:0000256" key="3">
    <source>
        <dbReference type="ARBA" id="ARBA00009488"/>
    </source>
</evidence>
<keyword evidence="5" id="KW-0539">Nucleus</keyword>